<organism evidence="1 2">
    <name type="scientific">Yanofskybacteria sp. (strain GW2011_GWA1_39_13)</name>
    <dbReference type="NCBI Taxonomy" id="1619019"/>
    <lineage>
        <taxon>Bacteria</taxon>
        <taxon>Candidatus Yanofskyibacteriota</taxon>
    </lineage>
</organism>
<dbReference type="GO" id="GO:0043565">
    <property type="term" value="F:sequence-specific DNA binding"/>
    <property type="evidence" value="ECO:0007669"/>
    <property type="project" value="InterPro"/>
</dbReference>
<dbReference type="InterPro" id="IPR010921">
    <property type="entry name" value="Trp_repressor/repl_initiator"/>
</dbReference>
<evidence type="ECO:0008006" key="3">
    <source>
        <dbReference type="Google" id="ProtNLM"/>
    </source>
</evidence>
<name>A0A0G0QL70_YANXG</name>
<evidence type="ECO:0000313" key="1">
    <source>
        <dbReference type="EMBL" id="KKR02447.1"/>
    </source>
</evidence>
<dbReference type="EMBL" id="LBWF01000002">
    <property type="protein sequence ID" value="KKR02447.1"/>
    <property type="molecule type" value="Genomic_DNA"/>
</dbReference>
<dbReference type="AlphaFoldDB" id="A0A0G0QL70"/>
<dbReference type="Gene3D" id="1.10.1750.10">
    <property type="match status" value="1"/>
</dbReference>
<protein>
    <recommendedName>
        <fullName evidence="3">Chromosomal replication initiator DnaA C-terminal domain-containing protein</fullName>
    </recommendedName>
</protein>
<comment type="caution">
    <text evidence="1">The sequence shown here is derived from an EMBL/GenBank/DDBJ whole genome shotgun (WGS) entry which is preliminary data.</text>
</comment>
<sequence>MDKDYKREALRILKVSNWTDDMISKAFAVSEKEIIRIESTKKNIYKEEHRKRIMNILPPDLKKQVDYLSTYRKRNKTIVNERVNIIRRLRSEFPFSFPEIGLLLRRDHSTIMHHYKSSVEH</sequence>
<dbReference type="Proteomes" id="UP000034845">
    <property type="component" value="Unassembled WGS sequence"/>
</dbReference>
<dbReference type="SUPFAM" id="SSF48295">
    <property type="entry name" value="TrpR-like"/>
    <property type="match status" value="1"/>
</dbReference>
<evidence type="ECO:0000313" key="2">
    <source>
        <dbReference type="Proteomes" id="UP000034845"/>
    </source>
</evidence>
<proteinExistence type="predicted"/>
<accession>A0A0G0QL70</accession>
<gene>
    <name evidence="1" type="ORF">UT29_C0002G0009</name>
</gene>
<reference evidence="1 2" key="1">
    <citation type="journal article" date="2015" name="Nature">
        <title>rRNA introns, odd ribosomes, and small enigmatic genomes across a large radiation of phyla.</title>
        <authorList>
            <person name="Brown C.T."/>
            <person name="Hug L.A."/>
            <person name="Thomas B.C."/>
            <person name="Sharon I."/>
            <person name="Castelle C.J."/>
            <person name="Singh A."/>
            <person name="Wilkins M.J."/>
            <person name="Williams K.H."/>
            <person name="Banfield J.F."/>
        </authorList>
    </citation>
    <scope>NUCLEOTIDE SEQUENCE [LARGE SCALE GENOMIC DNA]</scope>
    <source>
        <strain evidence="2">GW2011_GWA1_39_13</strain>
    </source>
</reference>